<feature type="compositionally biased region" description="Basic and acidic residues" evidence="1">
    <location>
        <begin position="60"/>
        <end position="71"/>
    </location>
</feature>
<feature type="chain" id="PRO_5039361894" description="Peptidase C39-like domain-containing protein" evidence="2">
    <location>
        <begin position="19"/>
        <end position="316"/>
    </location>
</feature>
<dbReference type="Proteomes" id="UP000030019">
    <property type="component" value="Unassembled WGS sequence"/>
</dbReference>
<evidence type="ECO:0000256" key="1">
    <source>
        <dbReference type="SAM" id="MobiDB-lite"/>
    </source>
</evidence>
<accession>A0A0A0DJG6</accession>
<dbReference type="RefSeq" id="WP_037614616.1">
    <property type="nucleotide sequence ID" value="NZ_JPEN01000019.1"/>
</dbReference>
<dbReference type="EMBL" id="JPEN01000019">
    <property type="protein sequence ID" value="KGM38003.1"/>
    <property type="molecule type" value="Genomic_DNA"/>
</dbReference>
<evidence type="ECO:0000259" key="3">
    <source>
        <dbReference type="Pfam" id="PF13529"/>
    </source>
</evidence>
<reference evidence="4 5" key="1">
    <citation type="submission" date="2014-06" db="EMBL/GenBank/DDBJ databases">
        <authorList>
            <person name="Teng J.L."/>
            <person name="Huang Y."/>
            <person name="Tse H."/>
            <person name="Lau S.K."/>
            <person name="Woo P.C."/>
        </authorList>
    </citation>
    <scope>NUCLEOTIDE SEQUENCE [LARGE SCALE GENOMIC DNA]</scope>
    <source>
        <strain evidence="4 5">HKU4</strain>
    </source>
</reference>
<sequence>MKKNIGMLVCLLSIIALAACASSQNSSPSSKNNSTSSSKVSEQSKSKNKTDATKGSTVDSSKKSESSEKEQSSVASSQSSSDPQTSPTQGGESGEVKPSERVEENPPMDPSVAAGLLIEKGMQGSQVQAVGGQRVRLNVPLIIQRYWNYCAPATVSMMLASRGINVDQAQLASEMGTDESFGTHNSNAIRVLNRYMFGYDAPYGNQAGYRLATVTNPSSDSEDMRLFKQRLIQNINDGYPMYYTFDNSKMYPGRSGEHNVIGVGYVLTADGADVAYVYYLDPSYMVQDPVYGGLKIVSPEELLNAMVTCMEPNYGW</sequence>
<keyword evidence="2" id="KW-0732">Signal</keyword>
<feature type="domain" description="Peptidase C39-like" evidence="3">
    <location>
        <begin position="137"/>
        <end position="282"/>
    </location>
</feature>
<keyword evidence="5" id="KW-1185">Reference proteome</keyword>
<organism evidence="4 5">
    <name type="scientific">Streptococcus sinensis</name>
    <dbReference type="NCBI Taxonomy" id="176090"/>
    <lineage>
        <taxon>Bacteria</taxon>
        <taxon>Bacillati</taxon>
        <taxon>Bacillota</taxon>
        <taxon>Bacilli</taxon>
        <taxon>Lactobacillales</taxon>
        <taxon>Streptococcaceae</taxon>
        <taxon>Streptococcus</taxon>
    </lineage>
</organism>
<feature type="compositionally biased region" description="Low complexity" evidence="1">
    <location>
        <begin position="72"/>
        <end position="88"/>
    </location>
</feature>
<feature type="signal peptide" evidence="2">
    <location>
        <begin position="1"/>
        <end position="18"/>
    </location>
</feature>
<dbReference type="Gene3D" id="3.90.70.10">
    <property type="entry name" value="Cysteine proteinases"/>
    <property type="match status" value="1"/>
</dbReference>
<feature type="compositionally biased region" description="Basic and acidic residues" evidence="1">
    <location>
        <begin position="42"/>
        <end position="52"/>
    </location>
</feature>
<dbReference type="AlphaFoldDB" id="A0A0A0DJG6"/>
<proteinExistence type="predicted"/>
<dbReference type="Pfam" id="PF13529">
    <property type="entry name" value="Peptidase_C39_2"/>
    <property type="match status" value="1"/>
</dbReference>
<dbReference type="InterPro" id="IPR039564">
    <property type="entry name" value="Peptidase_C39-like"/>
</dbReference>
<evidence type="ECO:0000313" key="4">
    <source>
        <dbReference type="EMBL" id="KGM38003.1"/>
    </source>
</evidence>
<gene>
    <name evidence="4" type="ORF">SSIN_0157</name>
</gene>
<name>A0A0A0DJG6_9STRE</name>
<evidence type="ECO:0000313" key="5">
    <source>
        <dbReference type="Proteomes" id="UP000030019"/>
    </source>
</evidence>
<comment type="caution">
    <text evidence="4">The sequence shown here is derived from an EMBL/GenBank/DDBJ whole genome shotgun (WGS) entry which is preliminary data.</text>
</comment>
<dbReference type="PATRIC" id="fig|176090.4.peg.157"/>
<dbReference type="PROSITE" id="PS51257">
    <property type="entry name" value="PROKAR_LIPOPROTEIN"/>
    <property type="match status" value="1"/>
</dbReference>
<evidence type="ECO:0000256" key="2">
    <source>
        <dbReference type="SAM" id="SignalP"/>
    </source>
</evidence>
<protein>
    <recommendedName>
        <fullName evidence="3">Peptidase C39-like domain-containing protein</fullName>
    </recommendedName>
</protein>
<feature type="compositionally biased region" description="Low complexity" evidence="1">
    <location>
        <begin position="22"/>
        <end position="41"/>
    </location>
</feature>
<feature type="compositionally biased region" description="Basic and acidic residues" evidence="1">
    <location>
        <begin position="94"/>
        <end position="104"/>
    </location>
</feature>
<dbReference type="eggNOG" id="COG0457">
    <property type="taxonomic scope" value="Bacteria"/>
</dbReference>
<dbReference type="STRING" id="176090.SSIN_0157"/>
<feature type="region of interest" description="Disordered" evidence="1">
    <location>
        <begin position="22"/>
        <end position="111"/>
    </location>
</feature>